<name>A0A8H7B7E3_9PLEO</name>
<dbReference type="InterPro" id="IPR020084">
    <property type="entry name" value="NUDIX_hydrolase_CS"/>
</dbReference>
<evidence type="ECO:0000256" key="3">
    <source>
        <dbReference type="ARBA" id="ARBA00022801"/>
    </source>
</evidence>
<evidence type="ECO:0000256" key="5">
    <source>
        <dbReference type="ARBA" id="ARBA00023136"/>
    </source>
</evidence>
<feature type="transmembrane region" description="Helical" evidence="8">
    <location>
        <begin position="334"/>
        <end position="356"/>
    </location>
</feature>
<dbReference type="PANTHER" id="PTHR33048:SF123">
    <property type="entry name" value="INTEGRAL MEMBRANE PROTEIN"/>
    <property type="match status" value="1"/>
</dbReference>
<reference evidence="10" key="2">
    <citation type="submission" date="2020-08" db="EMBL/GenBank/DDBJ databases">
        <title>Draft Genome Sequence of Cumin Blight Pathogen Alternaria burnsii.</title>
        <authorList>
            <person name="Feng Z."/>
        </authorList>
    </citation>
    <scope>NUCLEOTIDE SEQUENCE</scope>
    <source>
        <strain evidence="10">CBS107.38</strain>
    </source>
</reference>
<dbReference type="AlphaFoldDB" id="A0A8H7B7E3"/>
<evidence type="ECO:0000259" key="9">
    <source>
        <dbReference type="PROSITE" id="PS51462"/>
    </source>
</evidence>
<dbReference type="InterPro" id="IPR052337">
    <property type="entry name" value="SAT4-like"/>
</dbReference>
<evidence type="ECO:0000313" key="10">
    <source>
        <dbReference type="EMBL" id="KAF7677850.1"/>
    </source>
</evidence>
<dbReference type="PROSITE" id="PS00893">
    <property type="entry name" value="NUDIX_BOX"/>
    <property type="match status" value="1"/>
</dbReference>
<dbReference type="InterPro" id="IPR049326">
    <property type="entry name" value="Rhodopsin_dom_fungi"/>
</dbReference>
<reference evidence="10" key="1">
    <citation type="submission" date="2020-01" db="EMBL/GenBank/DDBJ databases">
        <authorList>
            <person name="Feng Z.H.Z."/>
        </authorList>
    </citation>
    <scope>NUCLEOTIDE SEQUENCE</scope>
    <source>
        <strain evidence="10">CBS107.38</strain>
    </source>
</reference>
<feature type="compositionally biased region" description="Basic and acidic residues" evidence="7">
    <location>
        <begin position="562"/>
        <end position="579"/>
    </location>
</feature>
<dbReference type="Pfam" id="PF00293">
    <property type="entry name" value="NUDIX"/>
    <property type="match status" value="1"/>
</dbReference>
<dbReference type="InterPro" id="IPR000086">
    <property type="entry name" value="NUDIX_hydrolase_dom"/>
</dbReference>
<keyword evidence="11" id="KW-1185">Reference proteome</keyword>
<keyword evidence="4 8" id="KW-1133">Transmembrane helix</keyword>
<evidence type="ECO:0000256" key="2">
    <source>
        <dbReference type="ARBA" id="ARBA00022692"/>
    </source>
</evidence>
<dbReference type="Gene3D" id="3.90.79.10">
    <property type="entry name" value="Nucleoside Triphosphate Pyrophosphohydrolase"/>
    <property type="match status" value="1"/>
</dbReference>
<dbReference type="CDD" id="cd18888">
    <property type="entry name" value="NUDIX_ADPRase_Nudt5"/>
    <property type="match status" value="1"/>
</dbReference>
<keyword evidence="5 8" id="KW-0472">Membrane</keyword>
<comment type="caution">
    <text evidence="10">The sequence shown here is derived from an EMBL/GenBank/DDBJ whole genome shotgun (WGS) entry which is preliminary data.</text>
</comment>
<feature type="transmembrane region" description="Helical" evidence="8">
    <location>
        <begin position="285"/>
        <end position="305"/>
    </location>
</feature>
<dbReference type="FunFam" id="3.90.79.10:FF:000016">
    <property type="entry name" value="ADP-sugar pyrophosphatase isoform X1"/>
    <property type="match status" value="1"/>
</dbReference>
<dbReference type="PANTHER" id="PTHR33048">
    <property type="entry name" value="PTH11-LIKE INTEGRAL MEMBRANE PROTEIN (AFU_ORTHOLOGUE AFUA_5G11245)"/>
    <property type="match status" value="1"/>
</dbReference>
<evidence type="ECO:0000256" key="8">
    <source>
        <dbReference type="SAM" id="Phobius"/>
    </source>
</evidence>
<dbReference type="InterPro" id="IPR015797">
    <property type="entry name" value="NUDIX_hydrolase-like_dom_sf"/>
</dbReference>
<dbReference type="GeneID" id="62202934"/>
<feature type="region of interest" description="Disordered" evidence="7">
    <location>
        <begin position="530"/>
        <end position="594"/>
    </location>
</feature>
<feature type="transmembrane region" description="Helical" evidence="8">
    <location>
        <begin position="443"/>
        <end position="464"/>
    </location>
</feature>
<dbReference type="Pfam" id="PF20684">
    <property type="entry name" value="Fung_rhodopsin"/>
    <property type="match status" value="1"/>
</dbReference>
<keyword evidence="3" id="KW-0378">Hydrolase</keyword>
<feature type="transmembrane region" description="Helical" evidence="8">
    <location>
        <begin position="368"/>
        <end position="390"/>
    </location>
</feature>
<gene>
    <name evidence="10" type="ORF">GT037_004709</name>
</gene>
<evidence type="ECO:0000256" key="6">
    <source>
        <dbReference type="ARBA" id="ARBA00038359"/>
    </source>
</evidence>
<dbReference type="PROSITE" id="PS51462">
    <property type="entry name" value="NUDIX"/>
    <property type="match status" value="1"/>
</dbReference>
<feature type="transmembrane region" description="Helical" evidence="8">
    <location>
        <begin position="410"/>
        <end position="431"/>
    </location>
</feature>
<dbReference type="SUPFAM" id="SSF55811">
    <property type="entry name" value="Nudix"/>
    <property type="match status" value="1"/>
</dbReference>
<feature type="domain" description="Nudix hydrolase" evidence="9">
    <location>
        <begin position="58"/>
        <end position="202"/>
    </location>
</feature>
<dbReference type="EMBL" id="JAAABM010000005">
    <property type="protein sequence ID" value="KAF7677850.1"/>
    <property type="molecule type" value="Genomic_DNA"/>
</dbReference>
<dbReference type="GO" id="GO:0016020">
    <property type="term" value="C:membrane"/>
    <property type="evidence" value="ECO:0007669"/>
    <property type="project" value="UniProtKB-SubCell"/>
</dbReference>
<evidence type="ECO:0000256" key="4">
    <source>
        <dbReference type="ARBA" id="ARBA00022989"/>
    </source>
</evidence>
<dbReference type="RefSeq" id="XP_038788028.1">
    <property type="nucleotide sequence ID" value="XM_038929756.1"/>
</dbReference>
<evidence type="ECO:0000313" key="11">
    <source>
        <dbReference type="Proteomes" id="UP000596902"/>
    </source>
</evidence>
<protein>
    <submittedName>
        <fullName evidence="10">Adp-ribose pyrophosphatase</fullName>
    </submittedName>
</protein>
<comment type="subcellular location">
    <subcellularLocation>
        <location evidence="1">Membrane</location>
        <topology evidence="1">Multi-pass membrane protein</topology>
    </subcellularLocation>
</comment>
<evidence type="ECO:0000256" key="7">
    <source>
        <dbReference type="SAM" id="MobiDB-lite"/>
    </source>
</evidence>
<accession>A0A8H7B7E3</accession>
<feature type="transmembrane region" description="Helical" evidence="8">
    <location>
        <begin position="484"/>
        <end position="506"/>
    </location>
</feature>
<evidence type="ECO:0000256" key="1">
    <source>
        <dbReference type="ARBA" id="ARBA00004141"/>
    </source>
</evidence>
<proteinExistence type="inferred from homology"/>
<dbReference type="GO" id="GO:0016787">
    <property type="term" value="F:hydrolase activity"/>
    <property type="evidence" value="ECO:0007669"/>
    <property type="project" value="UniProtKB-KW"/>
</dbReference>
<organism evidence="10 11">
    <name type="scientific">Alternaria burnsii</name>
    <dbReference type="NCBI Taxonomy" id="1187904"/>
    <lineage>
        <taxon>Eukaryota</taxon>
        <taxon>Fungi</taxon>
        <taxon>Dikarya</taxon>
        <taxon>Ascomycota</taxon>
        <taxon>Pezizomycotina</taxon>
        <taxon>Dothideomycetes</taxon>
        <taxon>Pleosporomycetidae</taxon>
        <taxon>Pleosporales</taxon>
        <taxon>Pleosporineae</taxon>
        <taxon>Pleosporaceae</taxon>
        <taxon>Alternaria</taxon>
        <taxon>Alternaria sect. Alternaria</taxon>
    </lineage>
</organism>
<keyword evidence="2 8" id="KW-0812">Transmembrane</keyword>
<sequence length="606" mass="67856">MASKDESSDNSKVIKTEPLDNKDAKWATLVKITYTDPKGVERTWESGERLTRPKGSDIDGVGVAAILQDPAKPNDEPRIILQKQWRPPVNATVIEVPAGLMDPDESPETCAIRELKEETGYIGELVSDKTFRTTPIMFNDPGFCNTNLRMIHVTVDMSRPENQNPQPELEENEFIETFSVPLKDLYDECIRFAEQGYVIDARVGTLAEGIEFAKRWRCSVRPAFEPCSCMDSHVASSLMSGAAGRASIYKLYVTYRRLCILKAVICVALRLYTRTFIVQHTGKDDYAMVFALLFTVAYLVAIFILRDNGMGFSGEVLELQQMLNQIQTTLAIEIVYYLIINAIKISILFFYLRIAVEKRFEYLCKGTIYFLVTFGVVCVIVCLAQCVPLHKMWDLAGQISGQCINTTAFFYTTSAVNIIADIWILLLPITTLLKVQRPRREKFALVIIFSLGTFSCIASIVRLYSIGVYTESEDPFFDSVPINVWSMVEINVGILCASTPATKALFSKAQRHRTHNGSYQYHSRERSIMKSYGHGSGKSNSNNGQEGTAGGPTGAVIQNESYELKDVESGDHQPFDARKQNGGGGAWRVPDSDVDEQCLVWPESRV</sequence>
<dbReference type="Proteomes" id="UP000596902">
    <property type="component" value="Unassembled WGS sequence"/>
</dbReference>
<comment type="similarity">
    <text evidence="6">Belongs to the SAT4 family.</text>
</comment>